<evidence type="ECO:0000313" key="3">
    <source>
        <dbReference type="Proteomes" id="UP000807469"/>
    </source>
</evidence>
<dbReference type="AlphaFoldDB" id="A0A9P6CTY6"/>
<dbReference type="OrthoDB" id="3204502at2759"/>
<reference evidence="2" key="1">
    <citation type="submission" date="2020-11" db="EMBL/GenBank/DDBJ databases">
        <authorList>
            <consortium name="DOE Joint Genome Institute"/>
            <person name="Ahrendt S."/>
            <person name="Riley R."/>
            <person name="Andreopoulos W."/>
            <person name="Labutti K."/>
            <person name="Pangilinan J."/>
            <person name="Ruiz-Duenas F.J."/>
            <person name="Barrasa J.M."/>
            <person name="Sanchez-Garcia M."/>
            <person name="Camarero S."/>
            <person name="Miyauchi S."/>
            <person name="Serrano A."/>
            <person name="Linde D."/>
            <person name="Babiker R."/>
            <person name="Drula E."/>
            <person name="Ayuso-Fernandez I."/>
            <person name="Pacheco R."/>
            <person name="Padilla G."/>
            <person name="Ferreira P."/>
            <person name="Barriuso J."/>
            <person name="Kellner H."/>
            <person name="Castanera R."/>
            <person name="Alfaro M."/>
            <person name="Ramirez L."/>
            <person name="Pisabarro A.G."/>
            <person name="Kuo A."/>
            <person name="Tritt A."/>
            <person name="Lipzen A."/>
            <person name="He G."/>
            <person name="Yan M."/>
            <person name="Ng V."/>
            <person name="Cullen D."/>
            <person name="Martin F."/>
            <person name="Rosso M.-N."/>
            <person name="Henrissat B."/>
            <person name="Hibbett D."/>
            <person name="Martinez A.T."/>
            <person name="Grigoriev I.V."/>
        </authorList>
    </citation>
    <scope>NUCLEOTIDE SEQUENCE</scope>
    <source>
        <strain evidence="2">CIRM-BRFM 674</strain>
    </source>
</reference>
<sequence>MTPRPILKNFPSHPLSVDSDSSDDYTSHPNLFTPYSVALPFSSSRNIPPLESPHVHFPPTPILTQMGMTHSSYSYDRHPIEVQPNSLALPQRGARELDEPVDDDGGTQCYQRVCCFDTIRKYPEPFASS</sequence>
<gene>
    <name evidence="2" type="ORF">BDN70DRAFT_453775</name>
</gene>
<protein>
    <submittedName>
        <fullName evidence="2">Uncharacterized protein</fullName>
    </submittedName>
</protein>
<comment type="caution">
    <text evidence="2">The sequence shown here is derived from an EMBL/GenBank/DDBJ whole genome shotgun (WGS) entry which is preliminary data.</text>
</comment>
<keyword evidence="3" id="KW-1185">Reference proteome</keyword>
<name>A0A9P6CTY6_9AGAR</name>
<evidence type="ECO:0000256" key="1">
    <source>
        <dbReference type="SAM" id="MobiDB-lite"/>
    </source>
</evidence>
<evidence type="ECO:0000313" key="2">
    <source>
        <dbReference type="EMBL" id="KAF9472569.1"/>
    </source>
</evidence>
<proteinExistence type="predicted"/>
<dbReference type="EMBL" id="MU155520">
    <property type="protein sequence ID" value="KAF9472569.1"/>
    <property type="molecule type" value="Genomic_DNA"/>
</dbReference>
<feature type="region of interest" description="Disordered" evidence="1">
    <location>
        <begin position="1"/>
        <end position="26"/>
    </location>
</feature>
<organism evidence="2 3">
    <name type="scientific">Pholiota conissans</name>
    <dbReference type="NCBI Taxonomy" id="109636"/>
    <lineage>
        <taxon>Eukaryota</taxon>
        <taxon>Fungi</taxon>
        <taxon>Dikarya</taxon>
        <taxon>Basidiomycota</taxon>
        <taxon>Agaricomycotina</taxon>
        <taxon>Agaricomycetes</taxon>
        <taxon>Agaricomycetidae</taxon>
        <taxon>Agaricales</taxon>
        <taxon>Agaricineae</taxon>
        <taxon>Strophariaceae</taxon>
        <taxon>Pholiota</taxon>
    </lineage>
</organism>
<dbReference type="Proteomes" id="UP000807469">
    <property type="component" value="Unassembled WGS sequence"/>
</dbReference>
<accession>A0A9P6CTY6</accession>